<dbReference type="InterPro" id="IPR020845">
    <property type="entry name" value="AMP-binding_CS"/>
</dbReference>
<comment type="similarity">
    <text evidence="1">Belongs to the ATP-dependent AMP-binding enzyme family.</text>
</comment>
<evidence type="ECO:0000256" key="4">
    <source>
        <dbReference type="ARBA" id="ARBA00023098"/>
    </source>
</evidence>
<evidence type="ECO:0000259" key="7">
    <source>
        <dbReference type="Pfam" id="PF23024"/>
    </source>
</evidence>
<dbReference type="EMBL" id="CP059572">
    <property type="protein sequence ID" value="QXJ24313.1"/>
    <property type="molecule type" value="Genomic_DNA"/>
</dbReference>
<dbReference type="InterPro" id="IPR025110">
    <property type="entry name" value="AMP-bd_C"/>
</dbReference>
<feature type="domain" description="AMP-dependent synthetase/ligase" evidence="6">
    <location>
        <begin position="42"/>
        <end position="437"/>
    </location>
</feature>
<evidence type="ECO:0000259" key="6">
    <source>
        <dbReference type="Pfam" id="PF00501"/>
    </source>
</evidence>
<feature type="domain" description="AMP-binding enzyme C-terminal" evidence="7">
    <location>
        <begin position="480"/>
        <end position="589"/>
    </location>
</feature>
<dbReference type="GO" id="GO:0016874">
    <property type="term" value="F:ligase activity"/>
    <property type="evidence" value="ECO:0007669"/>
    <property type="project" value="UniProtKB-KW"/>
</dbReference>
<dbReference type="Gene3D" id="3.30.300.30">
    <property type="match status" value="1"/>
</dbReference>
<evidence type="ECO:0000256" key="5">
    <source>
        <dbReference type="SAM" id="MobiDB-lite"/>
    </source>
</evidence>
<feature type="region of interest" description="Disordered" evidence="5">
    <location>
        <begin position="607"/>
        <end position="626"/>
    </location>
</feature>
<keyword evidence="4" id="KW-0443">Lipid metabolism</keyword>
<dbReference type="InterPro" id="IPR000873">
    <property type="entry name" value="AMP-dep_synth/lig_dom"/>
</dbReference>
<keyword evidence="9" id="KW-1185">Reference proteome</keyword>
<sequence>MPSQAGPPRGLRADRPADFVSAARRNVLLHGDERGFTFVREQRARTGPAAGAVAGPVWGRGYREETLGFAEMDRRARGLARLLEGRGLRDRAVLLLYPEGLEFLTGFYGCLYARAIAVPAPLPALDAERFGRTRRIIDDADITWILTDTAHRPALEEWLAEDGLDGRVRCLDTETESGDPDAWTAPEMGPDTLAFLQYTSGSTGEPKGVMVSHGNLLHNGEEIKRRIGGSGETVGVGWVPHYHDMGLVGQFLEPLYLGCRYVFTSPITFIKRPALWLEMITRHRGTITLSPNFGYDLVLRRVKDEQLDGLDLTSLRTVKNGAEPVRAATLESWNERFAPVGFRPEMWMPCYGMAETTLLITAAPLGTGPVIRGFDAEALAQEKAVLAPGGAARRLVGCGRPVTLDVRVVDPAGGVPVEDEGVGEIWVRGGSVAAGYWKKADETRETFGAFTADGDGPFLRTGDLGFTCDGELFIAGRIKDLIIVNGRNIHAQDIEEAARAVHPAAGAAAAFAVDAGTEHVVLVQEVSTRLARGTALDELAMLIKARVARTFELPALSVVLCGRGSVRRTTSGKTQRRHTRQDFLDGRITELAGHVESGVAALRDTAAEATGTGGAERADVDSAPEE</sequence>
<name>A0ABX8R091_9ACTN</name>
<dbReference type="InterPro" id="IPR042099">
    <property type="entry name" value="ANL_N_sf"/>
</dbReference>
<dbReference type="Proteomes" id="UP001049518">
    <property type="component" value="Chromosome"/>
</dbReference>
<reference evidence="8" key="1">
    <citation type="submission" date="2020-07" db="EMBL/GenBank/DDBJ databases">
        <authorList>
            <person name="Tarantini F.S."/>
            <person name="Hong K.W."/>
            <person name="Chan K.G."/>
        </authorList>
    </citation>
    <scope>NUCLEOTIDE SEQUENCE</scope>
    <source>
        <strain evidence="8">32-07</strain>
    </source>
</reference>
<dbReference type="Pfam" id="PF00501">
    <property type="entry name" value="AMP-binding"/>
    <property type="match status" value="1"/>
</dbReference>
<dbReference type="PROSITE" id="PS00455">
    <property type="entry name" value="AMP_BINDING"/>
    <property type="match status" value="1"/>
</dbReference>
<dbReference type="RefSeq" id="WP_231330035.1">
    <property type="nucleotide sequence ID" value="NZ_CP059572.1"/>
</dbReference>
<dbReference type="PANTHER" id="PTHR22754:SF32">
    <property type="entry name" value="DISCO-INTERACTING PROTEIN 2"/>
    <property type="match status" value="1"/>
</dbReference>
<protein>
    <submittedName>
        <fullName evidence="8">Fatty acyl-AMP ligase</fullName>
    </submittedName>
</protein>
<organism evidence="8 9">
    <name type="scientific">Actinomadura graeca</name>
    <dbReference type="NCBI Taxonomy" id="2750812"/>
    <lineage>
        <taxon>Bacteria</taxon>
        <taxon>Bacillati</taxon>
        <taxon>Actinomycetota</taxon>
        <taxon>Actinomycetes</taxon>
        <taxon>Streptosporangiales</taxon>
        <taxon>Thermomonosporaceae</taxon>
        <taxon>Actinomadura</taxon>
    </lineage>
</organism>
<keyword evidence="2 8" id="KW-0436">Ligase</keyword>
<dbReference type="InterPro" id="IPR045851">
    <property type="entry name" value="AMP-bd_C_sf"/>
</dbReference>
<accession>A0ABX8R091</accession>
<proteinExistence type="inferred from homology"/>
<dbReference type="Pfam" id="PF23024">
    <property type="entry name" value="AMP-dom_DIP2-like"/>
    <property type="match status" value="1"/>
</dbReference>
<evidence type="ECO:0000313" key="8">
    <source>
        <dbReference type="EMBL" id="QXJ24313.1"/>
    </source>
</evidence>
<evidence type="ECO:0000256" key="2">
    <source>
        <dbReference type="ARBA" id="ARBA00022598"/>
    </source>
</evidence>
<dbReference type="InterPro" id="IPR040097">
    <property type="entry name" value="FAAL/FAAC"/>
</dbReference>
<dbReference type="PANTHER" id="PTHR22754">
    <property type="entry name" value="DISCO-INTERACTING PROTEIN 2 DIP2 -RELATED"/>
    <property type="match status" value="1"/>
</dbReference>
<gene>
    <name evidence="8" type="ORF">AGRA3207_005611</name>
</gene>
<dbReference type="SUPFAM" id="SSF56801">
    <property type="entry name" value="Acetyl-CoA synthetase-like"/>
    <property type="match status" value="1"/>
</dbReference>
<dbReference type="CDD" id="cd05931">
    <property type="entry name" value="FAAL"/>
    <property type="match status" value="1"/>
</dbReference>
<dbReference type="Gene3D" id="3.40.50.12780">
    <property type="entry name" value="N-terminal domain of ligase-like"/>
    <property type="match status" value="1"/>
</dbReference>
<evidence type="ECO:0000256" key="3">
    <source>
        <dbReference type="ARBA" id="ARBA00022832"/>
    </source>
</evidence>
<evidence type="ECO:0000256" key="1">
    <source>
        <dbReference type="ARBA" id="ARBA00006432"/>
    </source>
</evidence>
<keyword evidence="3" id="KW-0276">Fatty acid metabolism</keyword>
<evidence type="ECO:0000313" key="9">
    <source>
        <dbReference type="Proteomes" id="UP001049518"/>
    </source>
</evidence>